<dbReference type="PANTHER" id="PTHR43547:SF2">
    <property type="entry name" value="HYBRID SIGNAL TRANSDUCTION HISTIDINE KINASE C"/>
    <property type="match status" value="1"/>
</dbReference>
<dbReference type="PANTHER" id="PTHR43547">
    <property type="entry name" value="TWO-COMPONENT HISTIDINE KINASE"/>
    <property type="match status" value="1"/>
</dbReference>
<organism evidence="4 5">
    <name type="scientific">Puia dinghuensis</name>
    <dbReference type="NCBI Taxonomy" id="1792502"/>
    <lineage>
        <taxon>Bacteria</taxon>
        <taxon>Pseudomonadati</taxon>
        <taxon>Bacteroidota</taxon>
        <taxon>Chitinophagia</taxon>
        <taxon>Chitinophagales</taxon>
        <taxon>Chitinophagaceae</taxon>
        <taxon>Puia</taxon>
    </lineage>
</organism>
<dbReference type="SMART" id="SM00387">
    <property type="entry name" value="HATPase_c"/>
    <property type="match status" value="1"/>
</dbReference>
<comment type="caution">
    <text evidence="4">The sequence shown here is derived from an EMBL/GenBank/DDBJ whole genome shotgun (WGS) entry which is preliminary data.</text>
</comment>
<reference evidence="4" key="2">
    <citation type="submission" date="2020-09" db="EMBL/GenBank/DDBJ databases">
        <authorList>
            <person name="Sun Q."/>
            <person name="Zhou Y."/>
        </authorList>
    </citation>
    <scope>NUCLEOTIDE SEQUENCE</scope>
    <source>
        <strain evidence="4">CGMCC 1.15448</strain>
    </source>
</reference>
<keyword evidence="2" id="KW-0812">Transmembrane</keyword>
<keyword evidence="2" id="KW-1133">Transmembrane helix</keyword>
<name>A0A8J2UAN5_9BACT</name>
<feature type="domain" description="Histidine kinase" evidence="3">
    <location>
        <begin position="759"/>
        <end position="970"/>
    </location>
</feature>
<evidence type="ECO:0000256" key="1">
    <source>
        <dbReference type="ARBA" id="ARBA00022553"/>
    </source>
</evidence>
<dbReference type="Proteomes" id="UP000607559">
    <property type="component" value="Unassembled WGS sequence"/>
</dbReference>
<dbReference type="AlphaFoldDB" id="A0A8J2UAN5"/>
<dbReference type="Pfam" id="PF02518">
    <property type="entry name" value="HATPase_c"/>
    <property type="match status" value="1"/>
</dbReference>
<reference evidence="4" key="1">
    <citation type="journal article" date="2014" name="Int. J. Syst. Evol. Microbiol.">
        <title>Complete genome sequence of Corynebacterium casei LMG S-19264T (=DSM 44701T), isolated from a smear-ripened cheese.</title>
        <authorList>
            <consortium name="US DOE Joint Genome Institute (JGI-PGF)"/>
            <person name="Walter F."/>
            <person name="Albersmeier A."/>
            <person name="Kalinowski J."/>
            <person name="Ruckert C."/>
        </authorList>
    </citation>
    <scope>NUCLEOTIDE SEQUENCE</scope>
    <source>
        <strain evidence="4">CGMCC 1.15448</strain>
    </source>
</reference>
<dbReference type="SUPFAM" id="SSF47384">
    <property type="entry name" value="Homodimeric domain of signal transducing histidine kinase"/>
    <property type="match status" value="1"/>
</dbReference>
<proteinExistence type="predicted"/>
<dbReference type="EMBL" id="BMJC01000001">
    <property type="protein sequence ID" value="GGA90261.1"/>
    <property type="molecule type" value="Genomic_DNA"/>
</dbReference>
<dbReference type="Gene3D" id="2.60.40.10">
    <property type="entry name" value="Immunoglobulins"/>
    <property type="match status" value="1"/>
</dbReference>
<dbReference type="SUPFAM" id="SSF55874">
    <property type="entry name" value="ATPase domain of HSP90 chaperone/DNA topoisomerase II/histidine kinase"/>
    <property type="match status" value="1"/>
</dbReference>
<dbReference type="Gene3D" id="3.30.565.10">
    <property type="entry name" value="Histidine kinase-like ATPase, C-terminal domain"/>
    <property type="match status" value="1"/>
</dbReference>
<keyword evidence="1" id="KW-0597">Phosphoprotein</keyword>
<dbReference type="InterPro" id="IPR011110">
    <property type="entry name" value="Reg_prop"/>
</dbReference>
<evidence type="ECO:0000256" key="2">
    <source>
        <dbReference type="SAM" id="Phobius"/>
    </source>
</evidence>
<dbReference type="GO" id="GO:0000155">
    <property type="term" value="F:phosphorelay sensor kinase activity"/>
    <property type="evidence" value="ECO:0007669"/>
    <property type="project" value="InterPro"/>
</dbReference>
<evidence type="ECO:0000313" key="4">
    <source>
        <dbReference type="EMBL" id="GGA90261.1"/>
    </source>
</evidence>
<evidence type="ECO:0000259" key="3">
    <source>
        <dbReference type="PROSITE" id="PS50109"/>
    </source>
</evidence>
<keyword evidence="2" id="KW-0472">Membrane</keyword>
<dbReference type="Gene3D" id="2.130.10.10">
    <property type="entry name" value="YVTN repeat-like/Quinoprotein amine dehydrogenase"/>
    <property type="match status" value="2"/>
</dbReference>
<dbReference type="InterPro" id="IPR036890">
    <property type="entry name" value="HATPase_C_sf"/>
</dbReference>
<keyword evidence="5" id="KW-1185">Reference proteome</keyword>
<sequence>MAFDRNGFLWIATHMGLVRFDGRNFREYNMANSPALYSNRVQATIRSKSSGKIIIEPVFPSDRILTVTDDYQLIEDSLLSANARQSHLRSSPLFTYDHLFKRWAAGDTTVFDGLFIRLHLNSDILTVNERQAYARKDEHYYYLDDNTADVQPLSEISGHQLKIQFMVGDVYIFVDRQNRLYAYKAGLLQKITGSPRLMQLLGEVDVIGPYPIQAALRAFRDDNHSFLVHKGDILLLSIINGQLDAETLAANTPIRNVNGLIYDQQNKIIYVGTATSGLYILKKQEFQRLFFSSDNYIINSMYAQVELSDGNILTSSGILNRRNKINIPTPGIYDRPAFLRSSDGHIWYCSYGWLKRTDSNLHEISNITNLGDITYVGIWVTSIVEADNKDILFSTQKKLFRVRGTTATLLLDTRASLQNAEIMTIRQVSSNDLWIGTDAGLFSYNLQHNTVSRVPGLEKATIRAIYKARDGSIWIGTYGQGFYKYVNGCFLRMPMDAVGNLASVHCFLEDKHGNFWLPTNKGLFKVAKSELDSFASGKKKDVFYYYFDKQSGFATNEFNGGCSPCGIVTKDGRFSLPSLDGLVQFDPDSVTIIPPANPIFIDRLSADEKKVLSGDNFKQKQDAGPLVFTVSSPYYGNPVNLYMEYSIPQLDSNWHPVNKDGRLELTGLGHGSYTFTIRKQNGDGTYSYKTVRWTILPYWYETIWFRLLAAVVIISILPLMLWTRYLRQLARARQLEQKVAERTEALSESNRIKEKMIAIILHDLRSPLRFLHMLAVHIFENYQKVPAPELGEMLQKFQNATNDLYGFTQDFVVWTNAQKEGFVVQREKIVLREIVGEIVSLYETGADIRNNTVLNLVPAAITLTSDPHILKTLIRNLTDNANKYTLNGEIKIEAAQHDSVVSISIIDSGRSMEKALVEEILNNTYKTESDTNGFGYHIILELLAKIQGQLLIDAPGITGNRITLLFKTAA</sequence>
<dbReference type="PROSITE" id="PS50109">
    <property type="entry name" value="HIS_KIN"/>
    <property type="match status" value="1"/>
</dbReference>
<dbReference type="CDD" id="cd00075">
    <property type="entry name" value="HATPase"/>
    <property type="match status" value="1"/>
</dbReference>
<dbReference type="InterPro" id="IPR015943">
    <property type="entry name" value="WD40/YVTN_repeat-like_dom_sf"/>
</dbReference>
<dbReference type="InterPro" id="IPR005467">
    <property type="entry name" value="His_kinase_dom"/>
</dbReference>
<dbReference type="SUPFAM" id="SSF63829">
    <property type="entry name" value="Calcium-dependent phosphotriesterase"/>
    <property type="match status" value="1"/>
</dbReference>
<dbReference type="InterPro" id="IPR003594">
    <property type="entry name" value="HATPase_dom"/>
</dbReference>
<dbReference type="Gene3D" id="1.10.287.130">
    <property type="match status" value="1"/>
</dbReference>
<gene>
    <name evidence="4" type="ORF">GCM10011511_11890</name>
</gene>
<dbReference type="Pfam" id="PF07494">
    <property type="entry name" value="Reg_prop"/>
    <property type="match status" value="1"/>
</dbReference>
<evidence type="ECO:0000313" key="5">
    <source>
        <dbReference type="Proteomes" id="UP000607559"/>
    </source>
</evidence>
<accession>A0A8J2UAN5</accession>
<dbReference type="InterPro" id="IPR036097">
    <property type="entry name" value="HisK_dim/P_sf"/>
</dbReference>
<protein>
    <recommendedName>
        <fullName evidence="3">Histidine kinase domain-containing protein</fullName>
    </recommendedName>
</protein>
<dbReference type="InterPro" id="IPR013783">
    <property type="entry name" value="Ig-like_fold"/>
</dbReference>
<feature type="transmembrane region" description="Helical" evidence="2">
    <location>
        <begin position="703"/>
        <end position="723"/>
    </location>
</feature>